<dbReference type="Proteomes" id="UP000183257">
    <property type="component" value="Unassembled WGS sequence"/>
</dbReference>
<evidence type="ECO:0000313" key="2">
    <source>
        <dbReference type="EMBL" id="SFW44214.1"/>
    </source>
</evidence>
<name>A0A1K1PC25_9FLAO</name>
<dbReference type="SUPFAM" id="SSF56601">
    <property type="entry name" value="beta-lactamase/transpeptidase-like"/>
    <property type="match status" value="1"/>
</dbReference>
<feature type="domain" description="Beta-lactamase-related" evidence="1">
    <location>
        <begin position="32"/>
        <end position="341"/>
    </location>
</feature>
<dbReference type="EMBL" id="FPIY01000002">
    <property type="protein sequence ID" value="SFW44214.1"/>
    <property type="molecule type" value="Genomic_DNA"/>
</dbReference>
<accession>A0A1K1PC25</accession>
<dbReference type="PANTHER" id="PTHR46520">
    <property type="entry name" value="SERINE BETA-LACTAMASE-LIKE PROTEIN LACTB, MITOCHONDRIAL"/>
    <property type="match status" value="1"/>
</dbReference>
<sequence length="362" mass="40876">MGFKRFFSYFSNRIGGSKPKESSQYTSYNKIDNLLQSLISNTKVPGIAITVTQDDKAIFNKGYGFSNIEKKTQINPNTSVFRIASVSKPIAATALALMVQEGIIDLEESFYTYVPYYPKKECDFTIRQLASHTAGIRGYRGKEYGLNVPYAIKESITIFKDDDLLFKPGINYHYNSYDWVLLSLAMQEASDIPFEEYVQKRVLDPLQMQNTYAEVKGKPIPYITEFYSKRRSDFRKAMEVNNYYKLAGGGFLSTATDIVKLGNAYLKGGFLQEATQQQFLTAEKIIGESTYYGLGWQVSTDKKGNAYYGHIGNGVGGYSNFFVYPKQGLVISILTNCTNPNIQDVLDEVVLEFVEKSKELSL</sequence>
<evidence type="ECO:0000259" key="1">
    <source>
        <dbReference type="Pfam" id="PF00144"/>
    </source>
</evidence>
<dbReference type="RefSeq" id="WP_072303359.1">
    <property type="nucleotide sequence ID" value="NZ_FPIY01000002.1"/>
</dbReference>
<dbReference type="PANTHER" id="PTHR46520:SF1">
    <property type="entry name" value="SERINE BETA-LACTAMASE-LIKE PROTEIN LACTB, MITOCHONDRIAL"/>
    <property type="match status" value="1"/>
</dbReference>
<dbReference type="Pfam" id="PF00144">
    <property type="entry name" value="Beta-lactamase"/>
    <property type="match status" value="1"/>
</dbReference>
<dbReference type="GO" id="GO:0008233">
    <property type="term" value="F:peptidase activity"/>
    <property type="evidence" value="ECO:0007669"/>
    <property type="project" value="TreeGrafter"/>
</dbReference>
<protein>
    <submittedName>
        <fullName evidence="2">CubicO group peptidase, beta-lactamase class C family</fullName>
    </submittedName>
</protein>
<dbReference type="AlphaFoldDB" id="A0A1K1PC25"/>
<keyword evidence="3" id="KW-1185">Reference proteome</keyword>
<dbReference type="InterPro" id="IPR012338">
    <property type="entry name" value="Beta-lactam/transpept-like"/>
</dbReference>
<dbReference type="STRING" id="76595.SAMN05660313_01707"/>
<dbReference type="InterPro" id="IPR052794">
    <property type="entry name" value="Mito_Ser_Protease_LACTB"/>
</dbReference>
<organism evidence="2 3">
    <name type="scientific">Cellulophaga fucicola</name>
    <dbReference type="NCBI Taxonomy" id="76595"/>
    <lineage>
        <taxon>Bacteria</taxon>
        <taxon>Pseudomonadati</taxon>
        <taxon>Bacteroidota</taxon>
        <taxon>Flavobacteriia</taxon>
        <taxon>Flavobacteriales</taxon>
        <taxon>Flavobacteriaceae</taxon>
        <taxon>Cellulophaga</taxon>
    </lineage>
</organism>
<gene>
    <name evidence="2" type="ORF">SAMN05660313_01707</name>
</gene>
<proteinExistence type="predicted"/>
<dbReference type="Gene3D" id="3.40.710.10">
    <property type="entry name" value="DD-peptidase/beta-lactamase superfamily"/>
    <property type="match status" value="1"/>
</dbReference>
<dbReference type="GO" id="GO:0006508">
    <property type="term" value="P:proteolysis"/>
    <property type="evidence" value="ECO:0007669"/>
    <property type="project" value="TreeGrafter"/>
</dbReference>
<dbReference type="InterPro" id="IPR001466">
    <property type="entry name" value="Beta-lactam-related"/>
</dbReference>
<dbReference type="GO" id="GO:0019216">
    <property type="term" value="P:regulation of lipid metabolic process"/>
    <property type="evidence" value="ECO:0007669"/>
    <property type="project" value="TreeGrafter"/>
</dbReference>
<dbReference type="OrthoDB" id="9793489at2"/>
<evidence type="ECO:0000313" key="3">
    <source>
        <dbReference type="Proteomes" id="UP000183257"/>
    </source>
</evidence>
<reference evidence="3" key="1">
    <citation type="submission" date="2016-11" db="EMBL/GenBank/DDBJ databases">
        <authorList>
            <person name="Varghese N."/>
            <person name="Submissions S."/>
        </authorList>
    </citation>
    <scope>NUCLEOTIDE SEQUENCE [LARGE SCALE GENOMIC DNA]</scope>
    <source>
        <strain evidence="3">DSM 24786</strain>
    </source>
</reference>